<dbReference type="SUPFAM" id="SSF55347">
    <property type="entry name" value="Glyceraldehyde-3-phosphate dehydrogenase-like, C-terminal domain"/>
    <property type="match status" value="1"/>
</dbReference>
<dbReference type="PANTHER" id="PTHR22604">
    <property type="entry name" value="OXIDOREDUCTASES"/>
    <property type="match status" value="1"/>
</dbReference>
<reference evidence="5 6" key="1">
    <citation type="submission" date="2016-10" db="EMBL/GenBank/DDBJ databases">
        <title>The Draft Genome Sequence of Actinokineospora bangkokensis 44EHWT reveals the biosynthetic pathway of antifungal compounds Thailandins with unusual extender unit butylmalonyl-CoA.</title>
        <authorList>
            <person name="Greule A."/>
            <person name="Intra B."/>
            <person name="Flemming S."/>
            <person name="Rommel M.G."/>
            <person name="Panbangred W."/>
            <person name="Bechthold A."/>
        </authorList>
    </citation>
    <scope>NUCLEOTIDE SEQUENCE [LARGE SCALE GENOMIC DNA]</scope>
    <source>
        <strain evidence="5 6">44EHW</strain>
    </source>
</reference>
<dbReference type="Pfam" id="PF22725">
    <property type="entry name" value="GFO_IDH_MocA_C3"/>
    <property type="match status" value="1"/>
</dbReference>
<dbReference type="GO" id="GO:0016491">
    <property type="term" value="F:oxidoreductase activity"/>
    <property type="evidence" value="ECO:0007669"/>
    <property type="project" value="UniProtKB-KW"/>
</dbReference>
<organism evidence="5 6">
    <name type="scientific">Actinokineospora bangkokensis</name>
    <dbReference type="NCBI Taxonomy" id="1193682"/>
    <lineage>
        <taxon>Bacteria</taxon>
        <taxon>Bacillati</taxon>
        <taxon>Actinomycetota</taxon>
        <taxon>Actinomycetes</taxon>
        <taxon>Pseudonocardiales</taxon>
        <taxon>Pseudonocardiaceae</taxon>
        <taxon>Actinokineospora</taxon>
    </lineage>
</organism>
<evidence type="ECO:0000259" key="4">
    <source>
        <dbReference type="Pfam" id="PF22725"/>
    </source>
</evidence>
<dbReference type="Gene3D" id="3.40.50.720">
    <property type="entry name" value="NAD(P)-binding Rossmann-like Domain"/>
    <property type="match status" value="1"/>
</dbReference>
<evidence type="ECO:0000256" key="2">
    <source>
        <dbReference type="ARBA" id="ARBA00023002"/>
    </source>
</evidence>
<dbReference type="SUPFAM" id="SSF51735">
    <property type="entry name" value="NAD(P)-binding Rossmann-fold domains"/>
    <property type="match status" value="1"/>
</dbReference>
<dbReference type="EMBL" id="MKQR01000002">
    <property type="protein sequence ID" value="OLR95313.1"/>
    <property type="molecule type" value="Genomic_DNA"/>
</dbReference>
<evidence type="ECO:0000259" key="3">
    <source>
        <dbReference type="Pfam" id="PF01408"/>
    </source>
</evidence>
<gene>
    <name evidence="5" type="ORF">BJP25_05970</name>
</gene>
<dbReference type="InterPro" id="IPR036291">
    <property type="entry name" value="NAD(P)-bd_dom_sf"/>
</dbReference>
<dbReference type="InterPro" id="IPR055170">
    <property type="entry name" value="GFO_IDH_MocA-like_dom"/>
</dbReference>
<name>A0A1Q9LTH5_9PSEU</name>
<evidence type="ECO:0000313" key="6">
    <source>
        <dbReference type="Proteomes" id="UP000186040"/>
    </source>
</evidence>
<dbReference type="STRING" id="1193682.BJP25_05970"/>
<comment type="similarity">
    <text evidence="1">Belongs to the Gfo/Idh/MocA family.</text>
</comment>
<dbReference type="PANTHER" id="PTHR22604:SF105">
    <property type="entry name" value="TRANS-1,2-DIHYDROBENZENE-1,2-DIOL DEHYDROGENASE"/>
    <property type="match status" value="1"/>
</dbReference>
<dbReference type="RefSeq" id="WP_075972749.1">
    <property type="nucleotide sequence ID" value="NZ_MKQR01000002.1"/>
</dbReference>
<dbReference type="AlphaFoldDB" id="A0A1Q9LTH5"/>
<evidence type="ECO:0000256" key="1">
    <source>
        <dbReference type="ARBA" id="ARBA00010928"/>
    </source>
</evidence>
<dbReference type="GO" id="GO:0000166">
    <property type="term" value="F:nucleotide binding"/>
    <property type="evidence" value="ECO:0007669"/>
    <property type="project" value="InterPro"/>
</dbReference>
<dbReference type="Pfam" id="PF01408">
    <property type="entry name" value="GFO_IDH_MocA"/>
    <property type="match status" value="1"/>
</dbReference>
<keyword evidence="6" id="KW-1185">Reference proteome</keyword>
<dbReference type="Gene3D" id="3.30.360.10">
    <property type="entry name" value="Dihydrodipicolinate Reductase, domain 2"/>
    <property type="match status" value="1"/>
</dbReference>
<sequence length="348" mass="36816">MDPVGFGVIGCSSIARRRFIPALRRSPHRLVAVASRSAERAAAFGAEFGADAVTGYEALLRRDDVEAVYVSVPTGLHRRWAEAALRAGKHVLVEKPLATSPEDAEAVFAAAGGLVVAENRMFAEHPQHAEVAALVAGGAIGELRVVTAGMAVPPLPPSDVRHRADLGGGALLDVGYYPLHAALLFDDFSAVAAVSRAGSGVDTEGTALLLAPSGATAQVVYGFRHGYRSFYELWGSRGRIVLERAFTPPEDFAPVLRLERQEGVELRTLPAADQFRLALERFARFVRGTADPAPHRERTLRGLALLARVRELGGQARLDYSAGASSASVAVRVAPGGPAGVHAEPSRV</sequence>
<keyword evidence="2" id="KW-0560">Oxidoreductase</keyword>
<dbReference type="InterPro" id="IPR000683">
    <property type="entry name" value="Gfo/Idh/MocA-like_OxRdtase_N"/>
</dbReference>
<dbReference type="InterPro" id="IPR050984">
    <property type="entry name" value="Gfo/Idh/MocA_domain"/>
</dbReference>
<evidence type="ECO:0000313" key="5">
    <source>
        <dbReference type="EMBL" id="OLR95313.1"/>
    </source>
</evidence>
<dbReference type="OrthoDB" id="9815825at2"/>
<comment type="caution">
    <text evidence="5">The sequence shown here is derived from an EMBL/GenBank/DDBJ whole genome shotgun (WGS) entry which is preliminary data.</text>
</comment>
<feature type="domain" description="Gfo/Idh/MocA-like oxidoreductase N-terminal" evidence="3">
    <location>
        <begin position="5"/>
        <end position="111"/>
    </location>
</feature>
<accession>A0A1Q9LTH5</accession>
<dbReference type="Proteomes" id="UP000186040">
    <property type="component" value="Unassembled WGS sequence"/>
</dbReference>
<feature type="domain" description="GFO/IDH/MocA-like oxidoreductase" evidence="4">
    <location>
        <begin position="129"/>
        <end position="241"/>
    </location>
</feature>
<protein>
    <submittedName>
        <fullName evidence="5">Uncharacterized protein</fullName>
    </submittedName>
</protein>
<proteinExistence type="inferred from homology"/>